<gene>
    <name evidence="4" type="ORF">FHR72_002345</name>
</gene>
<dbReference type="PANTHER" id="PTHR33121">
    <property type="entry name" value="CYCLIC DI-GMP PHOSPHODIESTERASE PDEF"/>
    <property type="match status" value="1"/>
</dbReference>
<dbReference type="Pfam" id="PF00990">
    <property type="entry name" value="GGDEF"/>
    <property type="match status" value="1"/>
</dbReference>
<dbReference type="Gene3D" id="3.20.20.450">
    <property type="entry name" value="EAL domain"/>
    <property type="match status" value="1"/>
</dbReference>
<dbReference type="AlphaFoldDB" id="A0A839QCA4"/>
<dbReference type="PROSITE" id="PS50883">
    <property type="entry name" value="EAL"/>
    <property type="match status" value="1"/>
</dbReference>
<feature type="transmembrane region" description="Helical" evidence="1">
    <location>
        <begin position="59"/>
        <end position="80"/>
    </location>
</feature>
<dbReference type="InterPro" id="IPR000160">
    <property type="entry name" value="GGDEF_dom"/>
</dbReference>
<keyword evidence="1" id="KW-0472">Membrane</keyword>
<dbReference type="InterPro" id="IPR043128">
    <property type="entry name" value="Rev_trsase/Diguanyl_cyclase"/>
</dbReference>
<keyword evidence="1" id="KW-0812">Transmembrane</keyword>
<evidence type="ECO:0000256" key="1">
    <source>
        <dbReference type="SAM" id="Phobius"/>
    </source>
</evidence>
<feature type="transmembrane region" description="Helical" evidence="1">
    <location>
        <begin position="115"/>
        <end position="144"/>
    </location>
</feature>
<dbReference type="InterPro" id="IPR029787">
    <property type="entry name" value="Nucleotide_cyclase"/>
</dbReference>
<dbReference type="SMART" id="SM00267">
    <property type="entry name" value="GGDEF"/>
    <property type="match status" value="1"/>
</dbReference>
<feature type="transmembrane region" description="Helical" evidence="1">
    <location>
        <begin position="86"/>
        <end position="108"/>
    </location>
</feature>
<dbReference type="Proteomes" id="UP000550501">
    <property type="component" value="Unassembled WGS sequence"/>
</dbReference>
<dbReference type="Gene3D" id="3.30.70.270">
    <property type="match status" value="1"/>
</dbReference>
<accession>A0A839QCA4</accession>
<dbReference type="SUPFAM" id="SSF141868">
    <property type="entry name" value="EAL domain-like"/>
    <property type="match status" value="1"/>
</dbReference>
<name>A0A839QCA4_MYCIR</name>
<feature type="transmembrane region" description="Helical" evidence="1">
    <location>
        <begin position="25"/>
        <end position="47"/>
    </location>
</feature>
<evidence type="ECO:0000259" key="2">
    <source>
        <dbReference type="PROSITE" id="PS50883"/>
    </source>
</evidence>
<dbReference type="Pfam" id="PF00563">
    <property type="entry name" value="EAL"/>
    <property type="match status" value="1"/>
</dbReference>
<comment type="caution">
    <text evidence="4">The sequence shown here is derived from an EMBL/GenBank/DDBJ whole genome shotgun (WGS) entry which is preliminary data.</text>
</comment>
<feature type="transmembrane region" description="Helical" evidence="1">
    <location>
        <begin position="150"/>
        <end position="172"/>
    </location>
</feature>
<reference evidence="4 5" key="1">
    <citation type="submission" date="2020-08" db="EMBL/GenBank/DDBJ databases">
        <title>The Agave Microbiome: Exploring the role of microbial communities in plant adaptations to desert environments.</title>
        <authorList>
            <person name="Partida-Martinez L.P."/>
        </authorList>
    </citation>
    <scope>NUCLEOTIDE SEQUENCE [LARGE SCALE GENOMIC DNA]</scope>
    <source>
        <strain evidence="4 5">AT2.18</strain>
    </source>
</reference>
<feature type="domain" description="EAL" evidence="2">
    <location>
        <begin position="331"/>
        <end position="588"/>
    </location>
</feature>
<proteinExistence type="predicted"/>
<sequence length="599" mass="63476">MGGVRAGGAAKKRAQMWPGIATPTLWGRTAGACFVLGGVLVGALTWLAPGHFDHAGVQYANAALATFLGVCVLLTGYRVALWQFHVLVAVATLQITVSVIAATGPAAVSFATLYAFVACAAFFVAWPMAVAHLTLATVCCMAALSTASDVPWWTGVVTSATTAAIGAIITILGRIMSKAEFDDATQVPNRRGFERLFGAEIARAASTETGPAVALLCVDNYSSIHDEFGDRAGDALMHQLVEQWRGLLSPGQVMARRGDAEFVLMLPGTTEDEAFALVQKLRGETNIEFCAGVSAWEFGESASPVLDRADVALRRAKSTGRNRTMLESSQLPPLAVQLREALAAESVGVRYQSIVRLDEDATIVGVEALLRWSPELGPDLEAGEVIRVAEDNDLIAPLDQYVLRRACLDALWMQEQAPGTPLSLNVNVSGLELVEQGYVERVTDTLAATGWPAAQLVLEVTETVIDVDRPASIQALHELRSHGIRIAIDDFGTGYSSLSRLQKLPTDVLKLDASFTSSIDTASASTLALLHAVAGLGESLALPIVAEGVETEDEASVIRSLGFTMAQGYFFGRPQTRQDVVAAIADAAARKALTQGTIG</sequence>
<evidence type="ECO:0000313" key="4">
    <source>
        <dbReference type="EMBL" id="MBB2990872.1"/>
    </source>
</evidence>
<dbReference type="NCBIfam" id="TIGR00254">
    <property type="entry name" value="GGDEF"/>
    <property type="match status" value="1"/>
</dbReference>
<dbReference type="CDD" id="cd01948">
    <property type="entry name" value="EAL"/>
    <property type="match status" value="1"/>
</dbReference>
<keyword evidence="1" id="KW-1133">Transmembrane helix</keyword>
<dbReference type="CDD" id="cd01949">
    <property type="entry name" value="GGDEF"/>
    <property type="match status" value="1"/>
</dbReference>
<dbReference type="PROSITE" id="PS50887">
    <property type="entry name" value="GGDEF"/>
    <property type="match status" value="1"/>
</dbReference>
<dbReference type="RefSeq" id="WP_183468121.1">
    <property type="nucleotide sequence ID" value="NZ_JACHVU010000004.1"/>
</dbReference>
<dbReference type="PANTHER" id="PTHR33121:SF79">
    <property type="entry name" value="CYCLIC DI-GMP PHOSPHODIESTERASE PDED-RELATED"/>
    <property type="match status" value="1"/>
</dbReference>
<dbReference type="InterPro" id="IPR050706">
    <property type="entry name" value="Cyclic-di-GMP_PDE-like"/>
</dbReference>
<dbReference type="GO" id="GO:0071111">
    <property type="term" value="F:cyclic-guanylate-specific phosphodiesterase activity"/>
    <property type="evidence" value="ECO:0007669"/>
    <property type="project" value="InterPro"/>
</dbReference>
<feature type="domain" description="GGDEF" evidence="3">
    <location>
        <begin position="209"/>
        <end position="329"/>
    </location>
</feature>
<organism evidence="4 5">
    <name type="scientific">Mycolicibacterium iranicum</name>
    <name type="common">Mycobacterium iranicum</name>
    <dbReference type="NCBI Taxonomy" id="912594"/>
    <lineage>
        <taxon>Bacteria</taxon>
        <taxon>Bacillati</taxon>
        <taxon>Actinomycetota</taxon>
        <taxon>Actinomycetes</taxon>
        <taxon>Mycobacteriales</taxon>
        <taxon>Mycobacteriaceae</taxon>
        <taxon>Mycolicibacterium</taxon>
    </lineage>
</organism>
<dbReference type="EMBL" id="JACHVU010000004">
    <property type="protein sequence ID" value="MBB2990872.1"/>
    <property type="molecule type" value="Genomic_DNA"/>
</dbReference>
<protein>
    <submittedName>
        <fullName evidence="4">Diguanylate cyclase (GGDEF)-like protein</fullName>
    </submittedName>
</protein>
<dbReference type="SUPFAM" id="SSF55073">
    <property type="entry name" value="Nucleotide cyclase"/>
    <property type="match status" value="1"/>
</dbReference>
<dbReference type="SMART" id="SM00052">
    <property type="entry name" value="EAL"/>
    <property type="match status" value="1"/>
</dbReference>
<dbReference type="InterPro" id="IPR035919">
    <property type="entry name" value="EAL_sf"/>
</dbReference>
<keyword evidence="5" id="KW-1185">Reference proteome</keyword>
<evidence type="ECO:0000313" key="5">
    <source>
        <dbReference type="Proteomes" id="UP000550501"/>
    </source>
</evidence>
<evidence type="ECO:0000259" key="3">
    <source>
        <dbReference type="PROSITE" id="PS50887"/>
    </source>
</evidence>
<dbReference type="InterPro" id="IPR001633">
    <property type="entry name" value="EAL_dom"/>
</dbReference>